<dbReference type="EMBL" id="QCXX01000005">
    <property type="protein sequence ID" value="PUV23143.1"/>
    <property type="molecule type" value="Genomic_DNA"/>
</dbReference>
<name>A0A363NQV3_9SPHI</name>
<reference evidence="1 2" key="1">
    <citation type="submission" date="2018-04" db="EMBL/GenBank/DDBJ databases">
        <title>Sphingobacterium sp. M46 Genome.</title>
        <authorList>
            <person name="Cheng J."/>
            <person name="Li Y."/>
        </authorList>
    </citation>
    <scope>NUCLEOTIDE SEQUENCE [LARGE SCALE GENOMIC DNA]</scope>
    <source>
        <strain evidence="1 2">M46</strain>
    </source>
</reference>
<comment type="caution">
    <text evidence="1">The sequence shown here is derived from an EMBL/GenBank/DDBJ whole genome shotgun (WGS) entry which is preliminary data.</text>
</comment>
<dbReference type="Proteomes" id="UP000250831">
    <property type="component" value="Unassembled WGS sequence"/>
</dbReference>
<organism evidence="1 2">
    <name type="scientific">Sphingobacterium athyrii</name>
    <dbReference type="NCBI Taxonomy" id="2152717"/>
    <lineage>
        <taxon>Bacteria</taxon>
        <taxon>Pseudomonadati</taxon>
        <taxon>Bacteroidota</taxon>
        <taxon>Sphingobacteriia</taxon>
        <taxon>Sphingobacteriales</taxon>
        <taxon>Sphingobacteriaceae</taxon>
        <taxon>Sphingobacterium</taxon>
    </lineage>
</organism>
<evidence type="ECO:0000313" key="1">
    <source>
        <dbReference type="EMBL" id="PUV23143.1"/>
    </source>
</evidence>
<protein>
    <submittedName>
        <fullName evidence="1">Uncharacterized protein</fullName>
    </submittedName>
</protein>
<accession>A0A363NQV3</accession>
<keyword evidence="2" id="KW-1185">Reference proteome</keyword>
<dbReference type="AlphaFoldDB" id="A0A363NQV3"/>
<evidence type="ECO:0000313" key="2">
    <source>
        <dbReference type="Proteomes" id="UP000250831"/>
    </source>
</evidence>
<gene>
    <name evidence="1" type="ORF">DCO56_19730</name>
</gene>
<sequence>MKDFKIKSINNKTFFVENNPKNGIITKVSFTEHLSKLSKFEKRKLEKLFSDLQNGVPIQLSPFDYTTEEDQITFVYVNLRFVNGGGTSYTVICFDGFDKFRALLATHKIEVDLEGLIAEASADEENNDFEIIKNNAKAIKNQKESETQL</sequence>
<proteinExistence type="predicted"/>